<feature type="domain" description="NADP-dependent oxidoreductase" evidence="1">
    <location>
        <begin position="6"/>
        <end position="284"/>
    </location>
</feature>
<reference evidence="2 3" key="1">
    <citation type="submission" date="2021-01" db="EMBL/GenBank/DDBJ databases">
        <title>Whole genome shotgun sequence of Plantactinospora mayteni NBRC 109088.</title>
        <authorList>
            <person name="Komaki H."/>
            <person name="Tamura T."/>
        </authorList>
    </citation>
    <scope>NUCLEOTIDE SEQUENCE [LARGE SCALE GENOMIC DNA]</scope>
    <source>
        <strain evidence="2 3">NBRC 109088</strain>
    </source>
</reference>
<gene>
    <name evidence="2" type="ORF">Pma05_68370</name>
</gene>
<dbReference type="InterPro" id="IPR023210">
    <property type="entry name" value="NADP_OxRdtase_dom"/>
</dbReference>
<sequence length="296" mass="30910">MTVTGLTLGASSLGARHPEPDALELAAALLRSPFGQVDTSNAYAGGRSEALLGAVLRDWSEPGRPATIFSKADADPATGGFDGDRVKRSFEETVERLGVDHLPIYHLHDPYGITLAEATAPGGAVEAMVALREQGLVGAIGIAAGRRRLVEEYVRTGAFDAVLTHNRYTLVDTSAASIIAAAKERGMLVFNAAPFGGGILAGSANARGRYGYRPAPPELLGHVDRLTRMCREWRVPLAAAALHFSLTAPGVDSTVVGVSDLGRLAELEKLAAFPIPDGFFAAVAGLGTPPTTTLDD</sequence>
<dbReference type="EMBL" id="BONX01000052">
    <property type="protein sequence ID" value="GIH00265.1"/>
    <property type="molecule type" value="Genomic_DNA"/>
</dbReference>
<dbReference type="PANTHER" id="PTHR42686">
    <property type="entry name" value="GH17980P-RELATED"/>
    <property type="match status" value="1"/>
</dbReference>
<dbReference type="RefSeq" id="WP_203861591.1">
    <property type="nucleotide sequence ID" value="NZ_BAAAZQ010000022.1"/>
</dbReference>
<evidence type="ECO:0000259" key="1">
    <source>
        <dbReference type="Pfam" id="PF00248"/>
    </source>
</evidence>
<dbReference type="SUPFAM" id="SSF51430">
    <property type="entry name" value="NAD(P)-linked oxidoreductase"/>
    <property type="match status" value="1"/>
</dbReference>
<accession>A0ABQ4F070</accession>
<evidence type="ECO:0000313" key="3">
    <source>
        <dbReference type="Proteomes" id="UP000621500"/>
    </source>
</evidence>
<proteinExistence type="predicted"/>
<dbReference type="PANTHER" id="PTHR42686:SF1">
    <property type="entry name" value="GH17980P-RELATED"/>
    <property type="match status" value="1"/>
</dbReference>
<dbReference type="Pfam" id="PF00248">
    <property type="entry name" value="Aldo_ket_red"/>
    <property type="match status" value="1"/>
</dbReference>
<dbReference type="InterPro" id="IPR020471">
    <property type="entry name" value="AKR"/>
</dbReference>
<dbReference type="Proteomes" id="UP000621500">
    <property type="component" value="Unassembled WGS sequence"/>
</dbReference>
<protein>
    <submittedName>
        <fullName evidence="2">Oxidoreductase</fullName>
    </submittedName>
</protein>
<name>A0ABQ4F070_9ACTN</name>
<keyword evidence="3" id="KW-1185">Reference proteome</keyword>
<evidence type="ECO:0000313" key="2">
    <source>
        <dbReference type="EMBL" id="GIH00265.1"/>
    </source>
</evidence>
<comment type="caution">
    <text evidence="2">The sequence shown here is derived from an EMBL/GenBank/DDBJ whole genome shotgun (WGS) entry which is preliminary data.</text>
</comment>
<organism evidence="2 3">
    <name type="scientific">Plantactinospora mayteni</name>
    <dbReference type="NCBI Taxonomy" id="566021"/>
    <lineage>
        <taxon>Bacteria</taxon>
        <taxon>Bacillati</taxon>
        <taxon>Actinomycetota</taxon>
        <taxon>Actinomycetes</taxon>
        <taxon>Micromonosporales</taxon>
        <taxon>Micromonosporaceae</taxon>
        <taxon>Plantactinospora</taxon>
    </lineage>
</organism>
<dbReference type="Gene3D" id="3.20.20.100">
    <property type="entry name" value="NADP-dependent oxidoreductase domain"/>
    <property type="match status" value="1"/>
</dbReference>
<dbReference type="InterPro" id="IPR036812">
    <property type="entry name" value="NAD(P)_OxRdtase_dom_sf"/>
</dbReference>